<gene>
    <name evidence="1" type="ORF">A3H05_03460</name>
</gene>
<dbReference type="AlphaFoldDB" id="A0A1F5XX04"/>
<sequence>MDRLEIQGKIFRLVNGLVEEQGKKWGDLRRGPELRLTIWELADDLIEACEEESLPDKKPEEQLDRGPEFLARIEERGGKW</sequence>
<dbReference type="Proteomes" id="UP000177334">
    <property type="component" value="Unassembled WGS sequence"/>
</dbReference>
<dbReference type="EMBL" id="MFIP01000010">
    <property type="protein sequence ID" value="OGF92465.1"/>
    <property type="molecule type" value="Genomic_DNA"/>
</dbReference>
<proteinExistence type="predicted"/>
<evidence type="ECO:0000313" key="1">
    <source>
        <dbReference type="EMBL" id="OGF92465.1"/>
    </source>
</evidence>
<comment type="caution">
    <text evidence="1">The sequence shown here is derived from an EMBL/GenBank/DDBJ whole genome shotgun (WGS) entry which is preliminary data.</text>
</comment>
<protein>
    <submittedName>
        <fullName evidence="1">Uncharacterized protein</fullName>
    </submittedName>
</protein>
<organism evidence="1 2">
    <name type="scientific">Candidatus Giovannonibacteria bacterium RIFCSPLOWO2_12_FULL_43_26</name>
    <dbReference type="NCBI Taxonomy" id="1798363"/>
    <lineage>
        <taxon>Bacteria</taxon>
        <taxon>Candidatus Giovannoniibacteriota</taxon>
    </lineage>
</organism>
<accession>A0A1F5XX04</accession>
<name>A0A1F5XX04_9BACT</name>
<reference evidence="1 2" key="1">
    <citation type="journal article" date="2016" name="Nat. Commun.">
        <title>Thousands of microbial genomes shed light on interconnected biogeochemical processes in an aquifer system.</title>
        <authorList>
            <person name="Anantharaman K."/>
            <person name="Brown C.T."/>
            <person name="Hug L.A."/>
            <person name="Sharon I."/>
            <person name="Castelle C.J."/>
            <person name="Probst A.J."/>
            <person name="Thomas B.C."/>
            <person name="Singh A."/>
            <person name="Wilkins M.J."/>
            <person name="Karaoz U."/>
            <person name="Brodie E.L."/>
            <person name="Williams K.H."/>
            <person name="Hubbard S.S."/>
            <person name="Banfield J.F."/>
        </authorList>
    </citation>
    <scope>NUCLEOTIDE SEQUENCE [LARGE SCALE GENOMIC DNA]</scope>
</reference>
<evidence type="ECO:0000313" key="2">
    <source>
        <dbReference type="Proteomes" id="UP000177334"/>
    </source>
</evidence>